<dbReference type="Proteomes" id="UP000321393">
    <property type="component" value="Unassembled WGS sequence"/>
</dbReference>
<dbReference type="Proteomes" id="UP000321947">
    <property type="component" value="Unassembled WGS sequence"/>
</dbReference>
<name>A0A5D3CM13_CUCMM</name>
<dbReference type="PANTHER" id="PTHR33437:SF2">
    <property type="entry name" value="OS06G0361200 PROTEIN"/>
    <property type="match status" value="1"/>
</dbReference>
<dbReference type="EMBL" id="SSTD01010133">
    <property type="protein sequence ID" value="TYK12372.1"/>
    <property type="molecule type" value="Genomic_DNA"/>
</dbReference>
<accession>A0A5D3CM13</accession>
<dbReference type="EMBL" id="SSTE01008830">
    <property type="protein sequence ID" value="KAA0054335.1"/>
    <property type="molecule type" value="Genomic_DNA"/>
</dbReference>
<reference evidence="3 4" key="1">
    <citation type="submission" date="2019-08" db="EMBL/GenBank/DDBJ databases">
        <title>Draft genome sequences of two oriental melons (Cucumis melo L. var makuwa).</title>
        <authorList>
            <person name="Kwon S.-Y."/>
        </authorList>
    </citation>
    <scope>NUCLEOTIDE SEQUENCE [LARGE SCALE GENOMIC DNA]</scope>
    <source>
        <strain evidence="4">cv. Chang Bougi</strain>
        <strain evidence="3">cv. SW 3</strain>
        <tissue evidence="2">Leaf</tissue>
    </source>
</reference>
<dbReference type="AlphaFoldDB" id="A0A5D3CM13"/>
<sequence length="165" mass="19570">MRKIRMKSINTKKIVNSVIKESMIVHATPLKYFSKGKETKVERKHDCNEKRNPTLRERKEKVYSFPDSDVADMLEQFIEKELIQLREYKRAKQVEKVDDPNYCKYHQIISHPTEKCFALKELILELAHEKKIELYVDKVAQMNHFAVEVTSTVPPSTLLYDRRES</sequence>
<gene>
    <name evidence="2" type="ORF">E5676_scaffold302G001520</name>
    <name evidence="1" type="ORF">E6C27_scaffold24G00600</name>
</gene>
<evidence type="ECO:0000313" key="3">
    <source>
        <dbReference type="Proteomes" id="UP000321393"/>
    </source>
</evidence>
<evidence type="ECO:0000313" key="4">
    <source>
        <dbReference type="Proteomes" id="UP000321947"/>
    </source>
</evidence>
<evidence type="ECO:0000313" key="2">
    <source>
        <dbReference type="EMBL" id="TYK12372.1"/>
    </source>
</evidence>
<organism evidence="2 4">
    <name type="scientific">Cucumis melo var. makuwa</name>
    <name type="common">Oriental melon</name>
    <dbReference type="NCBI Taxonomy" id="1194695"/>
    <lineage>
        <taxon>Eukaryota</taxon>
        <taxon>Viridiplantae</taxon>
        <taxon>Streptophyta</taxon>
        <taxon>Embryophyta</taxon>
        <taxon>Tracheophyta</taxon>
        <taxon>Spermatophyta</taxon>
        <taxon>Magnoliopsida</taxon>
        <taxon>eudicotyledons</taxon>
        <taxon>Gunneridae</taxon>
        <taxon>Pentapetalae</taxon>
        <taxon>rosids</taxon>
        <taxon>fabids</taxon>
        <taxon>Cucurbitales</taxon>
        <taxon>Cucurbitaceae</taxon>
        <taxon>Benincaseae</taxon>
        <taxon>Cucumis</taxon>
    </lineage>
</organism>
<proteinExistence type="predicted"/>
<dbReference type="PANTHER" id="PTHR33437">
    <property type="entry name" value="OS06G0361200 PROTEIN"/>
    <property type="match status" value="1"/>
</dbReference>
<comment type="caution">
    <text evidence="2">The sequence shown here is derived from an EMBL/GenBank/DDBJ whole genome shotgun (WGS) entry which is preliminary data.</text>
</comment>
<protein>
    <submittedName>
        <fullName evidence="2">Retrotransposon gag protein</fullName>
    </submittedName>
</protein>
<evidence type="ECO:0000313" key="1">
    <source>
        <dbReference type="EMBL" id="KAA0054335.1"/>
    </source>
</evidence>